<gene>
    <name evidence="1" type="ORF">DPEC_G00071340</name>
</gene>
<evidence type="ECO:0000313" key="1">
    <source>
        <dbReference type="EMBL" id="KAJ8010085.1"/>
    </source>
</evidence>
<dbReference type="Proteomes" id="UP001157502">
    <property type="component" value="Chromosome 6"/>
</dbReference>
<dbReference type="EMBL" id="CM055733">
    <property type="protein sequence ID" value="KAJ8010085.1"/>
    <property type="molecule type" value="Genomic_DNA"/>
</dbReference>
<sequence>MSRTPAHPQRTMNFAKASSYKHTNLACVPCLSVIPVSLLFFLARWEYLCYSVLVTHSVRVIVGLAKAPTILERPPT</sequence>
<keyword evidence="2" id="KW-1185">Reference proteome</keyword>
<organism evidence="1 2">
    <name type="scientific">Dallia pectoralis</name>
    <name type="common">Alaska blackfish</name>
    <dbReference type="NCBI Taxonomy" id="75939"/>
    <lineage>
        <taxon>Eukaryota</taxon>
        <taxon>Metazoa</taxon>
        <taxon>Chordata</taxon>
        <taxon>Craniata</taxon>
        <taxon>Vertebrata</taxon>
        <taxon>Euteleostomi</taxon>
        <taxon>Actinopterygii</taxon>
        <taxon>Neopterygii</taxon>
        <taxon>Teleostei</taxon>
        <taxon>Protacanthopterygii</taxon>
        <taxon>Esociformes</taxon>
        <taxon>Umbridae</taxon>
        <taxon>Dallia</taxon>
    </lineage>
</organism>
<evidence type="ECO:0000313" key="2">
    <source>
        <dbReference type="Proteomes" id="UP001157502"/>
    </source>
</evidence>
<comment type="caution">
    <text evidence="1">The sequence shown here is derived from an EMBL/GenBank/DDBJ whole genome shotgun (WGS) entry which is preliminary data.</text>
</comment>
<accession>A0ACC2H321</accession>
<proteinExistence type="predicted"/>
<reference evidence="1" key="1">
    <citation type="submission" date="2021-05" db="EMBL/GenBank/DDBJ databases">
        <authorList>
            <person name="Pan Q."/>
            <person name="Jouanno E."/>
            <person name="Zahm M."/>
            <person name="Klopp C."/>
            <person name="Cabau C."/>
            <person name="Louis A."/>
            <person name="Berthelot C."/>
            <person name="Parey E."/>
            <person name="Roest Crollius H."/>
            <person name="Montfort J."/>
            <person name="Robinson-Rechavi M."/>
            <person name="Bouchez O."/>
            <person name="Lampietro C."/>
            <person name="Lopez Roques C."/>
            <person name="Donnadieu C."/>
            <person name="Postlethwait J."/>
            <person name="Bobe J."/>
            <person name="Dillon D."/>
            <person name="Chandos A."/>
            <person name="von Hippel F."/>
            <person name="Guiguen Y."/>
        </authorList>
    </citation>
    <scope>NUCLEOTIDE SEQUENCE</scope>
    <source>
        <strain evidence="1">YG-Jan2019</strain>
    </source>
</reference>
<name>A0ACC2H321_DALPE</name>
<protein>
    <submittedName>
        <fullName evidence="1">Uncharacterized protein</fullName>
    </submittedName>
</protein>